<reference evidence="4" key="2">
    <citation type="submission" date="2021-04" db="EMBL/GenBank/DDBJ databases">
        <authorList>
            <person name="Podell S."/>
        </authorList>
    </citation>
    <scope>NUCLEOTIDE SEQUENCE</scope>
    <source>
        <strain evidence="4">Hildebrandi</strain>
    </source>
</reference>
<evidence type="ECO:0000313" key="4">
    <source>
        <dbReference type="EMBL" id="KAG7362890.1"/>
    </source>
</evidence>
<name>A0A9K3PX68_9STRA</name>
<dbReference type="PROSITE" id="PS50088">
    <property type="entry name" value="ANK_REPEAT"/>
    <property type="match status" value="2"/>
</dbReference>
<dbReference type="PANTHER" id="PTHR47765:SF2">
    <property type="entry name" value="EXONUCLEASE MUT-7 HOMOLOG"/>
    <property type="match status" value="1"/>
</dbReference>
<reference evidence="4" key="1">
    <citation type="journal article" date="2021" name="Sci. Rep.">
        <title>Diploid genomic architecture of Nitzschia inconspicua, an elite biomass production diatom.</title>
        <authorList>
            <person name="Oliver A."/>
            <person name="Podell S."/>
            <person name="Pinowska A."/>
            <person name="Traller J.C."/>
            <person name="Smith S.R."/>
            <person name="McClure R."/>
            <person name="Beliaev A."/>
            <person name="Bohutskyi P."/>
            <person name="Hill E.A."/>
            <person name="Rabines A."/>
            <person name="Zheng H."/>
            <person name="Allen L.Z."/>
            <person name="Kuo A."/>
            <person name="Grigoriev I.V."/>
            <person name="Allen A.E."/>
            <person name="Hazlebeck D."/>
            <person name="Allen E.E."/>
        </authorList>
    </citation>
    <scope>NUCLEOTIDE SEQUENCE</scope>
    <source>
        <strain evidence="4">Hildebrandi</strain>
    </source>
</reference>
<dbReference type="Pfam" id="PF01612">
    <property type="entry name" value="DNA_pol_A_exo1"/>
    <property type="match status" value="1"/>
</dbReference>
<sequence length="594" mass="66645">MAMSTNSESSSISQLRKAAGSKSLETLQVAIEGWPSQELSTAGQEGKTPLHMAAWKGCLENVRYLVEHCHCDVNVYSRGEFSYGKTAIFFAATQSRVDVMEYLLSREARVTIVNNKGQSVLSIAASHDMPPSVMERIQQLEEIQGDGWWNFRATHSDGLEYGDLDPRFLDRPIRPDDVVTSLSINPTTKVTRKGGFARRNPTLAREQRERQQKQQQRKERRNENSTNLTEGEETQWERAWETLAECVAEDTNPVTDTAVTRMLDIVTLGNQYRRAWIPESADRLLDIFNEDISAVSSLIVKSKEQAAGDRTFDLLEKIHGRIWGSGKADTGTTSLVNLSCMSNNKTVIGDVIAWEKASQQVQDLSMRILEYNERTAGVDATILTLPEPPILIDTLDSLQKIFKELLSRINEATFEHPFLIAVDTEWYDALGDNGATHSELSTIQFAVIGQDTKQIFAHIVDLTISEPLYRKTAEEFVRCILCSKNLLVLGFALAHDLHMLESFAQDLMSEKNDDGATFLDIQLLMAQGRKAMLPGLKKCASRFSNVPLCKSEQCSEWGCRPLRKSQLEYAGLDAAILLVLLSEYYRNEAMMSAN</sequence>
<keyword evidence="1" id="KW-0040">ANK repeat</keyword>
<dbReference type="InterPro" id="IPR052408">
    <property type="entry name" value="Exonuclease_MUT-7-like"/>
</dbReference>
<dbReference type="SMART" id="SM00248">
    <property type="entry name" value="ANK"/>
    <property type="match status" value="2"/>
</dbReference>
<dbReference type="GO" id="GO:0008408">
    <property type="term" value="F:3'-5' exonuclease activity"/>
    <property type="evidence" value="ECO:0007669"/>
    <property type="project" value="InterPro"/>
</dbReference>
<evidence type="ECO:0000256" key="1">
    <source>
        <dbReference type="PROSITE-ProRule" id="PRU00023"/>
    </source>
</evidence>
<dbReference type="Pfam" id="PF00023">
    <property type="entry name" value="Ank"/>
    <property type="match status" value="1"/>
</dbReference>
<dbReference type="Proteomes" id="UP000693970">
    <property type="component" value="Unassembled WGS sequence"/>
</dbReference>
<dbReference type="GO" id="GO:0003676">
    <property type="term" value="F:nucleic acid binding"/>
    <property type="evidence" value="ECO:0007669"/>
    <property type="project" value="InterPro"/>
</dbReference>
<dbReference type="OrthoDB" id="47557at2759"/>
<evidence type="ECO:0000313" key="5">
    <source>
        <dbReference type="Proteomes" id="UP000693970"/>
    </source>
</evidence>
<dbReference type="InterPro" id="IPR002110">
    <property type="entry name" value="Ankyrin_rpt"/>
</dbReference>
<dbReference type="AlphaFoldDB" id="A0A9K3PX68"/>
<evidence type="ECO:0000256" key="2">
    <source>
        <dbReference type="SAM" id="MobiDB-lite"/>
    </source>
</evidence>
<comment type="caution">
    <text evidence="4">The sequence shown here is derived from an EMBL/GenBank/DDBJ whole genome shotgun (WGS) entry which is preliminary data.</text>
</comment>
<organism evidence="4 5">
    <name type="scientific">Nitzschia inconspicua</name>
    <dbReference type="NCBI Taxonomy" id="303405"/>
    <lineage>
        <taxon>Eukaryota</taxon>
        <taxon>Sar</taxon>
        <taxon>Stramenopiles</taxon>
        <taxon>Ochrophyta</taxon>
        <taxon>Bacillariophyta</taxon>
        <taxon>Bacillariophyceae</taxon>
        <taxon>Bacillariophycidae</taxon>
        <taxon>Bacillariales</taxon>
        <taxon>Bacillariaceae</taxon>
        <taxon>Nitzschia</taxon>
    </lineage>
</organism>
<protein>
    <submittedName>
        <fullName evidence="4">Ankyrin repeat domain protein</fullName>
    </submittedName>
</protein>
<dbReference type="EMBL" id="JAGRRH010000010">
    <property type="protein sequence ID" value="KAG7362890.1"/>
    <property type="molecule type" value="Genomic_DNA"/>
</dbReference>
<gene>
    <name evidence="4" type="ORF">IV203_026250</name>
</gene>
<feature type="compositionally biased region" description="Basic and acidic residues" evidence="2">
    <location>
        <begin position="205"/>
        <end position="223"/>
    </location>
</feature>
<keyword evidence="5" id="KW-1185">Reference proteome</keyword>
<feature type="repeat" description="ANK" evidence="1">
    <location>
        <begin position="83"/>
        <end position="115"/>
    </location>
</feature>
<feature type="domain" description="3'-5' exonuclease" evidence="3">
    <location>
        <begin position="402"/>
        <end position="580"/>
    </location>
</feature>
<dbReference type="GO" id="GO:0006139">
    <property type="term" value="P:nucleobase-containing compound metabolic process"/>
    <property type="evidence" value="ECO:0007669"/>
    <property type="project" value="InterPro"/>
</dbReference>
<feature type="repeat" description="ANK" evidence="1">
    <location>
        <begin position="45"/>
        <end position="68"/>
    </location>
</feature>
<proteinExistence type="predicted"/>
<feature type="region of interest" description="Disordered" evidence="2">
    <location>
        <begin position="189"/>
        <end position="235"/>
    </location>
</feature>
<accession>A0A9K3PX68</accession>
<dbReference type="InterPro" id="IPR002562">
    <property type="entry name" value="3'-5'_exonuclease_dom"/>
</dbReference>
<evidence type="ECO:0000259" key="3">
    <source>
        <dbReference type="Pfam" id="PF01612"/>
    </source>
</evidence>
<dbReference type="PANTHER" id="PTHR47765">
    <property type="entry name" value="3'-5' EXONUCLEASE DOMAIN-CONTAINING PROTEIN"/>
    <property type="match status" value="1"/>
</dbReference>
<dbReference type="PROSITE" id="PS50297">
    <property type="entry name" value="ANK_REP_REGION"/>
    <property type="match status" value="1"/>
</dbReference>